<dbReference type="AlphaFoldDB" id="E0TDV4"/>
<dbReference type="RefSeq" id="WP_013301377.1">
    <property type="nucleotide sequence ID" value="NC_014414.1"/>
</dbReference>
<keyword evidence="3" id="KW-0067">ATP-binding</keyword>
<keyword evidence="4" id="KW-0092">Biotin</keyword>
<evidence type="ECO:0000256" key="1">
    <source>
        <dbReference type="ARBA" id="ARBA00022598"/>
    </source>
</evidence>
<organism evidence="8 9">
    <name type="scientific">Parvularcula bermudensis (strain ATCC BAA-594 / HTCC2503 / KCTC 12087)</name>
    <dbReference type="NCBI Taxonomy" id="314260"/>
    <lineage>
        <taxon>Bacteria</taxon>
        <taxon>Pseudomonadati</taxon>
        <taxon>Pseudomonadota</taxon>
        <taxon>Alphaproteobacteria</taxon>
        <taxon>Parvularculales</taxon>
        <taxon>Parvularculaceae</taxon>
        <taxon>Parvularcula</taxon>
    </lineage>
</organism>
<keyword evidence="2" id="KW-0547">Nucleotide-binding</keyword>
<dbReference type="PANTHER" id="PTHR12835:SF5">
    <property type="entry name" value="BIOTIN--PROTEIN LIGASE"/>
    <property type="match status" value="1"/>
</dbReference>
<dbReference type="EC" id="6.3.4.15" evidence="5"/>
<dbReference type="eggNOG" id="COG0340">
    <property type="taxonomic scope" value="Bacteria"/>
</dbReference>
<dbReference type="STRING" id="314260.PB2503_11794"/>
<evidence type="ECO:0000313" key="9">
    <source>
        <dbReference type="Proteomes" id="UP000001302"/>
    </source>
</evidence>
<dbReference type="Gene3D" id="2.30.30.100">
    <property type="match status" value="1"/>
</dbReference>
<dbReference type="InterPro" id="IPR004408">
    <property type="entry name" value="Biotin_CoA_COase_ligase"/>
</dbReference>
<evidence type="ECO:0000256" key="6">
    <source>
        <dbReference type="ARBA" id="ARBA00047846"/>
    </source>
</evidence>
<dbReference type="SUPFAM" id="SSF50037">
    <property type="entry name" value="C-terminal domain of transcriptional repressors"/>
    <property type="match status" value="1"/>
</dbReference>
<dbReference type="PROSITE" id="PS51733">
    <property type="entry name" value="BPL_LPL_CATALYTIC"/>
    <property type="match status" value="1"/>
</dbReference>
<dbReference type="InterPro" id="IPR045864">
    <property type="entry name" value="aa-tRNA-synth_II/BPL/LPL"/>
</dbReference>
<reference evidence="9" key="1">
    <citation type="submission" date="2010-08" db="EMBL/GenBank/DDBJ databases">
        <title>Genome sequence of Parvularcula bermudensis HTCC2503.</title>
        <authorList>
            <person name="Kang D.-M."/>
            <person name="Oh H.-M."/>
            <person name="Cho J.-C."/>
        </authorList>
    </citation>
    <scope>NUCLEOTIDE SEQUENCE [LARGE SCALE GENOMIC DNA]</scope>
    <source>
        <strain evidence="9">ATCC BAA-594 / HTCC2503 / KCTC 12087</strain>
    </source>
</reference>
<dbReference type="Pfam" id="PF03099">
    <property type="entry name" value="BPL_LplA_LipB"/>
    <property type="match status" value="1"/>
</dbReference>
<keyword evidence="1 8" id="KW-0436">Ligase</keyword>
<protein>
    <recommendedName>
        <fullName evidence="5">biotin--[biotin carboxyl-carrier protein] ligase</fullName>
        <ecNumber evidence="5">6.3.4.15</ecNumber>
    </recommendedName>
</protein>
<dbReference type="NCBIfam" id="TIGR00121">
    <property type="entry name" value="birA_ligase"/>
    <property type="match status" value="1"/>
</dbReference>
<gene>
    <name evidence="8" type="ordered locus">PB2503_11794</name>
</gene>
<comment type="catalytic activity">
    <reaction evidence="6">
        <text>biotin + L-lysyl-[protein] + ATP = N(6)-biotinyl-L-lysyl-[protein] + AMP + diphosphate + H(+)</text>
        <dbReference type="Rhea" id="RHEA:11756"/>
        <dbReference type="Rhea" id="RHEA-COMP:9752"/>
        <dbReference type="Rhea" id="RHEA-COMP:10505"/>
        <dbReference type="ChEBI" id="CHEBI:15378"/>
        <dbReference type="ChEBI" id="CHEBI:29969"/>
        <dbReference type="ChEBI" id="CHEBI:30616"/>
        <dbReference type="ChEBI" id="CHEBI:33019"/>
        <dbReference type="ChEBI" id="CHEBI:57586"/>
        <dbReference type="ChEBI" id="CHEBI:83144"/>
        <dbReference type="ChEBI" id="CHEBI:456215"/>
        <dbReference type="EC" id="6.3.4.15"/>
    </reaction>
</comment>
<accession>E0TDV4</accession>
<evidence type="ECO:0000313" key="8">
    <source>
        <dbReference type="EMBL" id="ADM10403.1"/>
    </source>
</evidence>
<dbReference type="Gene3D" id="3.30.930.10">
    <property type="entry name" value="Bira Bifunctional Protein, Domain 2"/>
    <property type="match status" value="1"/>
</dbReference>
<dbReference type="CDD" id="cd16442">
    <property type="entry name" value="BPL"/>
    <property type="match status" value="1"/>
</dbReference>
<dbReference type="GO" id="GO:0005737">
    <property type="term" value="C:cytoplasm"/>
    <property type="evidence" value="ECO:0007669"/>
    <property type="project" value="TreeGrafter"/>
</dbReference>
<evidence type="ECO:0000259" key="7">
    <source>
        <dbReference type="PROSITE" id="PS51733"/>
    </source>
</evidence>
<dbReference type="GO" id="GO:0005524">
    <property type="term" value="F:ATP binding"/>
    <property type="evidence" value="ECO:0007669"/>
    <property type="project" value="UniProtKB-KW"/>
</dbReference>
<dbReference type="SUPFAM" id="SSF55681">
    <property type="entry name" value="Class II aaRS and biotin synthetases"/>
    <property type="match status" value="1"/>
</dbReference>
<dbReference type="PANTHER" id="PTHR12835">
    <property type="entry name" value="BIOTIN PROTEIN LIGASE"/>
    <property type="match status" value="1"/>
</dbReference>
<dbReference type="InterPro" id="IPR003142">
    <property type="entry name" value="BPL_C"/>
</dbReference>
<keyword evidence="9" id="KW-1185">Reference proteome</keyword>
<dbReference type="OrthoDB" id="9807064at2"/>
<feature type="domain" description="BPL/LPL catalytic" evidence="7">
    <location>
        <begin position="1"/>
        <end position="191"/>
    </location>
</feature>
<dbReference type="KEGG" id="pbr:PB2503_11794"/>
<dbReference type="EMBL" id="CP002156">
    <property type="protein sequence ID" value="ADM10403.1"/>
    <property type="molecule type" value="Genomic_DNA"/>
</dbReference>
<proteinExistence type="predicted"/>
<dbReference type="InterPro" id="IPR004143">
    <property type="entry name" value="BPL_LPL_catalytic"/>
</dbReference>
<dbReference type="Pfam" id="PF02237">
    <property type="entry name" value="BPL_C"/>
    <property type="match status" value="1"/>
</dbReference>
<dbReference type="Proteomes" id="UP000001302">
    <property type="component" value="Chromosome"/>
</dbReference>
<name>E0TDV4_PARBH</name>
<sequence length="258" mass="28248">MSDAELRRTRAGRPVWHYRAVGSTNDTAAELARMQGEMDRSPCWVIADHQTAGRGRRGRAWSDHADNFSGTLLWPLAPEHGRTPALFSFLAALAIVDSFEAVGIPRTIIGLKWPNDVLLEGGKVCGILVETVAGLEGLMAATIGIGVNLAQVPPHAPPEGRALSQWITPPPPTAFLETLDARFDEWWAIYGAHGFSRIRSAWLERATGLNQALVVRLSDRTLEGIFRGLDKDGALLLEHQGEVTRFLAGDVFLRRQTA</sequence>
<evidence type="ECO:0000256" key="3">
    <source>
        <dbReference type="ARBA" id="ARBA00022840"/>
    </source>
</evidence>
<evidence type="ECO:0000256" key="2">
    <source>
        <dbReference type="ARBA" id="ARBA00022741"/>
    </source>
</evidence>
<reference evidence="8 9" key="2">
    <citation type="journal article" date="2011" name="J. Bacteriol.">
        <title>Complete genome sequence of strain HTCC2503T of Parvularcula bermudensis, the type species of the order "Parvularculales" in the class Alphaproteobacteria.</title>
        <authorList>
            <person name="Oh H.M."/>
            <person name="Kang I."/>
            <person name="Vergin K.L."/>
            <person name="Kang D."/>
            <person name="Rhee K.H."/>
            <person name="Giovannoni S.J."/>
            <person name="Cho J.C."/>
        </authorList>
    </citation>
    <scope>NUCLEOTIDE SEQUENCE [LARGE SCALE GENOMIC DNA]</scope>
    <source>
        <strain evidence="9">ATCC BAA-594 / HTCC2503 / KCTC 12087</strain>
    </source>
</reference>
<evidence type="ECO:0000256" key="5">
    <source>
        <dbReference type="ARBA" id="ARBA00024227"/>
    </source>
</evidence>
<dbReference type="GO" id="GO:0004077">
    <property type="term" value="F:biotin--[biotin carboxyl-carrier protein] ligase activity"/>
    <property type="evidence" value="ECO:0007669"/>
    <property type="project" value="UniProtKB-EC"/>
</dbReference>
<dbReference type="HOGENOM" id="CLU_051096_3_0_5"/>
<dbReference type="InterPro" id="IPR008988">
    <property type="entry name" value="Transcriptional_repressor_C"/>
</dbReference>
<evidence type="ECO:0000256" key="4">
    <source>
        <dbReference type="ARBA" id="ARBA00023267"/>
    </source>
</evidence>